<dbReference type="AlphaFoldDB" id="J0KRU5"/>
<sequence>MPNTVVAILPNENVAEPLYLQAVIKASDNLDGDDGMANSKPKLIGLNHIALVVGDVDEALRFYGAVFSFELRGCHKDDDGRVQMAFLDMGDQFLALARGRKQSPDKGRHFGLVVDDRSDVMTLAAEAGATVPEGRPFNFLDPWGNHIEVVDYRDVQFTKTDAVLKSMGLKLDKGPEALEELRKKGITPSKVEGAAREVEEPSNDWPGAERE</sequence>
<dbReference type="InterPro" id="IPR004360">
    <property type="entry name" value="Glyas_Fos-R_dOase_dom"/>
</dbReference>
<feature type="domain" description="VOC" evidence="2">
    <location>
        <begin position="45"/>
        <end position="165"/>
    </location>
</feature>
<feature type="region of interest" description="Disordered" evidence="1">
    <location>
        <begin position="182"/>
        <end position="211"/>
    </location>
</feature>
<proteinExistence type="predicted"/>
<protein>
    <submittedName>
        <fullName evidence="3">Lactoylglutathione lyase family protein</fullName>
    </submittedName>
</protein>
<dbReference type="InterPro" id="IPR029068">
    <property type="entry name" value="Glyas_Bleomycin-R_OHBP_Dase"/>
</dbReference>
<evidence type="ECO:0000313" key="4">
    <source>
        <dbReference type="Proteomes" id="UP000005732"/>
    </source>
</evidence>
<dbReference type="Proteomes" id="UP000005732">
    <property type="component" value="Unassembled WGS sequence"/>
</dbReference>
<keyword evidence="3" id="KW-0456">Lyase</keyword>
<name>J0KRU5_RHILT</name>
<evidence type="ECO:0000313" key="3">
    <source>
        <dbReference type="EMBL" id="EJC80219.1"/>
    </source>
</evidence>
<evidence type="ECO:0000256" key="1">
    <source>
        <dbReference type="SAM" id="MobiDB-lite"/>
    </source>
</evidence>
<evidence type="ECO:0000259" key="2">
    <source>
        <dbReference type="PROSITE" id="PS51819"/>
    </source>
</evidence>
<accession>J0KRU5</accession>
<dbReference type="HOGENOM" id="CLU_113303_0_0_5"/>
<dbReference type="Pfam" id="PF00903">
    <property type="entry name" value="Glyoxalase"/>
    <property type="match status" value="1"/>
</dbReference>
<dbReference type="CDD" id="cd06587">
    <property type="entry name" value="VOC"/>
    <property type="match status" value="1"/>
</dbReference>
<gene>
    <name evidence="3" type="ORF">Rleg4DRAFT_1837</name>
</gene>
<dbReference type="Gene3D" id="3.10.180.10">
    <property type="entry name" value="2,3-Dihydroxybiphenyl 1,2-Dioxygenase, domain 1"/>
    <property type="match status" value="1"/>
</dbReference>
<dbReference type="RefSeq" id="WP_003580730.1">
    <property type="nucleotide sequence ID" value="NZ_JH719395.1"/>
</dbReference>
<dbReference type="EMBL" id="JH719395">
    <property type="protein sequence ID" value="EJC80219.1"/>
    <property type="molecule type" value="Genomic_DNA"/>
</dbReference>
<dbReference type="PROSITE" id="PS51819">
    <property type="entry name" value="VOC"/>
    <property type="match status" value="1"/>
</dbReference>
<dbReference type="GO" id="GO:0016829">
    <property type="term" value="F:lyase activity"/>
    <property type="evidence" value="ECO:0007669"/>
    <property type="project" value="UniProtKB-KW"/>
</dbReference>
<organism evidence="3 4">
    <name type="scientific">Rhizobium leguminosarum bv. trifolii WSM2297</name>
    <dbReference type="NCBI Taxonomy" id="754762"/>
    <lineage>
        <taxon>Bacteria</taxon>
        <taxon>Pseudomonadati</taxon>
        <taxon>Pseudomonadota</taxon>
        <taxon>Alphaproteobacteria</taxon>
        <taxon>Hyphomicrobiales</taxon>
        <taxon>Rhizobiaceae</taxon>
        <taxon>Rhizobium/Agrobacterium group</taxon>
        <taxon>Rhizobium</taxon>
    </lineage>
</organism>
<dbReference type="SUPFAM" id="SSF54593">
    <property type="entry name" value="Glyoxalase/Bleomycin resistance protein/Dihydroxybiphenyl dioxygenase"/>
    <property type="match status" value="1"/>
</dbReference>
<dbReference type="InterPro" id="IPR037523">
    <property type="entry name" value="VOC_core"/>
</dbReference>
<reference evidence="3 4" key="1">
    <citation type="submission" date="2012-02" db="EMBL/GenBank/DDBJ databases">
        <title>Improved High-Quality Draft Sequence of Rhizobium leguminosarum bv. trifolii WSM2297.</title>
        <authorList>
            <consortium name="US DOE Joint Genome Institute"/>
            <person name="Lucas S."/>
            <person name="Han J."/>
            <person name="Lapidus A."/>
            <person name="Cheng J.-F."/>
            <person name="Goodwin L."/>
            <person name="Pitluck S."/>
            <person name="Peters L."/>
            <person name="Ovchinnikova G."/>
            <person name="Zhang X."/>
            <person name="Detter J.C."/>
            <person name="Han C."/>
            <person name="Tapia R."/>
            <person name="Land M."/>
            <person name="Hauser L."/>
            <person name="Kyrpides N."/>
            <person name="Ivanova N."/>
            <person name="Pagani I."/>
            <person name="Brau L."/>
            <person name="Yates R."/>
            <person name="O'Hara G."/>
            <person name="Rui T."/>
            <person name="Howieson J."/>
            <person name="Reeve W."/>
            <person name="Woyke T."/>
        </authorList>
    </citation>
    <scope>NUCLEOTIDE SEQUENCE [LARGE SCALE GENOMIC DNA]</scope>
    <source>
        <strain evidence="3 4">WSM2297</strain>
    </source>
</reference>